<name>A0A5J4RAG6_9EUKA</name>
<dbReference type="EMBL" id="SNRW01042732">
    <property type="protein sequence ID" value="KAA6330956.1"/>
    <property type="molecule type" value="Genomic_DNA"/>
</dbReference>
<feature type="non-terminal residue" evidence="1">
    <location>
        <position position="80"/>
    </location>
</feature>
<gene>
    <name evidence="1" type="ORF">EZS28_053439</name>
</gene>
<organism evidence="1 2">
    <name type="scientific">Streblomastix strix</name>
    <dbReference type="NCBI Taxonomy" id="222440"/>
    <lineage>
        <taxon>Eukaryota</taxon>
        <taxon>Metamonada</taxon>
        <taxon>Preaxostyla</taxon>
        <taxon>Oxymonadida</taxon>
        <taxon>Streblomastigidae</taxon>
        <taxon>Streblomastix</taxon>
    </lineage>
</organism>
<evidence type="ECO:0000313" key="1">
    <source>
        <dbReference type="EMBL" id="KAA6330956.1"/>
    </source>
</evidence>
<comment type="caution">
    <text evidence="1">The sequence shown here is derived from an EMBL/GenBank/DDBJ whole genome shotgun (WGS) entry which is preliminary data.</text>
</comment>
<sequence>MQCQFPIHGPQRTSVNVLSTFVIAYAFKGQLAKQSIVFYSQSEGGLKSRRGRSLGQARDCLYDNSVIRMADEQGRGTFGG</sequence>
<protein>
    <submittedName>
        <fullName evidence="1">Uncharacterized protein</fullName>
    </submittedName>
</protein>
<accession>A0A5J4RAG6</accession>
<proteinExistence type="predicted"/>
<evidence type="ECO:0000313" key="2">
    <source>
        <dbReference type="Proteomes" id="UP000324800"/>
    </source>
</evidence>
<dbReference type="Proteomes" id="UP000324800">
    <property type="component" value="Unassembled WGS sequence"/>
</dbReference>
<reference evidence="1 2" key="1">
    <citation type="submission" date="2019-03" db="EMBL/GenBank/DDBJ databases">
        <title>Single cell metagenomics reveals metabolic interactions within the superorganism composed of flagellate Streblomastix strix and complex community of Bacteroidetes bacteria on its surface.</title>
        <authorList>
            <person name="Treitli S.C."/>
            <person name="Kolisko M."/>
            <person name="Husnik F."/>
            <person name="Keeling P."/>
            <person name="Hampl V."/>
        </authorList>
    </citation>
    <scope>NUCLEOTIDE SEQUENCE [LARGE SCALE GENOMIC DNA]</scope>
    <source>
        <strain evidence="1">ST1C</strain>
    </source>
</reference>
<dbReference type="AlphaFoldDB" id="A0A5J4RAG6"/>